<reference evidence="2" key="1">
    <citation type="submission" date="2015-06" db="EMBL/GenBank/DDBJ databases">
        <authorList>
            <person name="Joergensen T."/>
        </authorList>
    </citation>
    <scope>NUCLEOTIDE SEQUENCE</scope>
    <source>
        <strain evidence="2">RGFK1426</strain>
    </source>
</reference>
<protein>
    <submittedName>
        <fullName evidence="2">Uncharacterized protein</fullName>
    </submittedName>
</protein>
<dbReference type="AlphaFoldDB" id="A0A0H5Q754"/>
<feature type="region of interest" description="Disordered" evidence="1">
    <location>
        <begin position="78"/>
        <end position="99"/>
    </location>
</feature>
<accession>A0A0H5Q754</accession>
<name>A0A0H5Q754_9ZZZZ</name>
<evidence type="ECO:0000313" key="2">
    <source>
        <dbReference type="EMBL" id="CRY97220.1"/>
    </source>
</evidence>
<sequence length="380" mass="39421">MSFLSSLGHLISPVLKLVPGVGEMASAGLGMIEGASKKKDTEEENAATRADKLADAEWARQNSLVDYDRTRADSLADAAKSRSDYLSDQDRQRQLALSDDQRIHDRSLVDDQAVFDRAAAEEQSIYDRTRSDGLSDASLQFSRLRDAATSAGFNPLTALGASAPVPFSGGSSGAFAPASGVVGGGGVDPAASAVFGPSPSSIASFTRDSGLPPLSTVGMLSDAVTKALSGFTPEAAAAREQVGLQSDLLKLKIDQARSGVSVGPAKLSVTGPLDHSNRTVHVFDSTGYDRYITPSMAHAVGLHDGDTMTSAVEAEAFGGLHGLAVDASSLPLSMWDWTKDMLGFGKGTSGSVSGVKPPKLSIDIPGAKTNRVGGWGFDSM</sequence>
<proteinExistence type="predicted"/>
<dbReference type="EMBL" id="LN853972">
    <property type="protein sequence ID" value="CRY97220.1"/>
    <property type="molecule type" value="Genomic_DNA"/>
</dbReference>
<organism evidence="2">
    <name type="scientific">uncultured prokaryote</name>
    <dbReference type="NCBI Taxonomy" id="198431"/>
    <lineage>
        <taxon>unclassified sequences</taxon>
        <taxon>environmental samples</taxon>
    </lineage>
</organism>
<reference evidence="2" key="2">
    <citation type="submission" date="2015-07" db="EMBL/GenBank/DDBJ databases">
        <title>Plasmids, circular viruses and viroids from rat gut.</title>
        <authorList>
            <person name="Jorgensen T.J."/>
            <person name="Hansen M.A."/>
            <person name="Xu Z."/>
            <person name="Tabak M.A."/>
            <person name="Sorensen S.J."/>
            <person name="Hansen L.H."/>
        </authorList>
    </citation>
    <scope>NUCLEOTIDE SEQUENCE</scope>
    <source>
        <strain evidence="2">RGFK1426</strain>
    </source>
</reference>
<evidence type="ECO:0000256" key="1">
    <source>
        <dbReference type="SAM" id="MobiDB-lite"/>
    </source>
</evidence>